<evidence type="ECO:0000313" key="3">
    <source>
        <dbReference type="Proteomes" id="UP000558488"/>
    </source>
</evidence>
<sequence>MHPGARKLMVYLSSSSTGRPIQTRGGDELTGVGHCKEDTIWCPFSCCAYYGLGQWGGPWGETPRSPATSHMSELGSRLSSPVQPSVQMTEIMESPYLQPSHSWISQKCFSGFSAVWVSRHSQSRNPRAVTEEPVSRGLWFQDILEREEERGIELETSMKENHRSTASCTPRTGDVPATKVHALDRNRTWDLSVCRLTLYLLNQNGLGQKSKPLVQWFSTKSGFTT</sequence>
<reference evidence="2 3" key="1">
    <citation type="journal article" date="2020" name="Nature">
        <title>Six reference-quality genomes reveal evolution of bat adaptations.</title>
        <authorList>
            <person name="Jebb D."/>
            <person name="Huang Z."/>
            <person name="Pippel M."/>
            <person name="Hughes G.M."/>
            <person name="Lavrichenko K."/>
            <person name="Devanna P."/>
            <person name="Winkler S."/>
            <person name="Jermiin L.S."/>
            <person name="Skirmuntt E.C."/>
            <person name="Katzourakis A."/>
            <person name="Burkitt-Gray L."/>
            <person name="Ray D.A."/>
            <person name="Sullivan K.A.M."/>
            <person name="Roscito J.G."/>
            <person name="Kirilenko B.M."/>
            <person name="Davalos L.M."/>
            <person name="Corthals A.P."/>
            <person name="Power M.L."/>
            <person name="Jones G."/>
            <person name="Ransome R.D."/>
            <person name="Dechmann D.K.N."/>
            <person name="Locatelli A.G."/>
            <person name="Puechmaille S.J."/>
            <person name="Fedrigo O."/>
            <person name="Jarvis E.D."/>
            <person name="Hiller M."/>
            <person name="Vernes S.C."/>
            <person name="Myers E.W."/>
            <person name="Teeling E.C."/>
        </authorList>
    </citation>
    <scope>NUCLEOTIDE SEQUENCE [LARGE SCALE GENOMIC DNA]</scope>
    <source>
        <strain evidence="2">MPipKuh1</strain>
        <tissue evidence="2">Flight muscle</tissue>
    </source>
</reference>
<proteinExistence type="predicted"/>
<keyword evidence="3" id="KW-1185">Reference proteome</keyword>
<dbReference type="AlphaFoldDB" id="A0A7J7W306"/>
<gene>
    <name evidence="2" type="ORF">mPipKuh1_008153</name>
</gene>
<protein>
    <submittedName>
        <fullName evidence="2">Uncharacterized protein</fullName>
    </submittedName>
</protein>
<evidence type="ECO:0000313" key="2">
    <source>
        <dbReference type="EMBL" id="KAF6331844.1"/>
    </source>
</evidence>
<accession>A0A7J7W306</accession>
<dbReference type="Proteomes" id="UP000558488">
    <property type="component" value="Unassembled WGS sequence"/>
</dbReference>
<name>A0A7J7W306_PIPKU</name>
<evidence type="ECO:0000256" key="1">
    <source>
        <dbReference type="SAM" id="MobiDB-lite"/>
    </source>
</evidence>
<dbReference type="EMBL" id="JACAGB010000012">
    <property type="protein sequence ID" value="KAF6331844.1"/>
    <property type="molecule type" value="Genomic_DNA"/>
</dbReference>
<comment type="caution">
    <text evidence="2">The sequence shown here is derived from an EMBL/GenBank/DDBJ whole genome shotgun (WGS) entry which is preliminary data.</text>
</comment>
<feature type="compositionally biased region" description="Polar residues" evidence="1">
    <location>
        <begin position="65"/>
        <end position="81"/>
    </location>
</feature>
<feature type="region of interest" description="Disordered" evidence="1">
    <location>
        <begin position="61"/>
        <end position="81"/>
    </location>
</feature>
<organism evidence="2 3">
    <name type="scientific">Pipistrellus kuhlii</name>
    <name type="common">Kuhl's pipistrelle</name>
    <dbReference type="NCBI Taxonomy" id="59472"/>
    <lineage>
        <taxon>Eukaryota</taxon>
        <taxon>Metazoa</taxon>
        <taxon>Chordata</taxon>
        <taxon>Craniata</taxon>
        <taxon>Vertebrata</taxon>
        <taxon>Euteleostomi</taxon>
        <taxon>Mammalia</taxon>
        <taxon>Eutheria</taxon>
        <taxon>Laurasiatheria</taxon>
        <taxon>Chiroptera</taxon>
        <taxon>Yangochiroptera</taxon>
        <taxon>Vespertilionidae</taxon>
        <taxon>Pipistrellus</taxon>
    </lineage>
</organism>